<dbReference type="AlphaFoldDB" id="A0A8I0L422"/>
<comment type="caution">
    <text evidence="1">The sequence shown here is derived from an EMBL/GenBank/DDBJ whole genome shotgun (WGS) entry which is preliminary data.</text>
</comment>
<feature type="non-terminal residue" evidence="1">
    <location>
        <position position="69"/>
    </location>
</feature>
<gene>
    <name evidence="1" type="ORF">GUH15_21395</name>
</gene>
<protein>
    <submittedName>
        <fullName evidence="1">Uncharacterized protein</fullName>
    </submittedName>
</protein>
<evidence type="ECO:0000313" key="1">
    <source>
        <dbReference type="EMBL" id="MBD4338560.1"/>
    </source>
</evidence>
<reference evidence="1" key="1">
    <citation type="submission" date="2020-01" db="EMBL/GenBank/DDBJ databases">
        <authorList>
            <person name="Richard D."/>
        </authorList>
    </citation>
    <scope>NUCLEOTIDE SEQUENCE</scope>
    <source>
        <strain evidence="1">JP541</strain>
    </source>
</reference>
<proteinExistence type="predicted"/>
<accession>A0A8I0L422</accession>
<name>A0A8I0L422_XANCI</name>
<dbReference type="Proteomes" id="UP000653002">
    <property type="component" value="Unassembled WGS sequence"/>
</dbReference>
<sequence>MNVFTLDKTGVTGGFGYTASVPKIIDEVRHDAVIVIEKYEKPTAKFKDGRLIIVAGDTLLYCGDLPYVN</sequence>
<organism evidence="1 2">
    <name type="scientific">Xanthomonas citri pv. citri</name>
    <dbReference type="NCBI Taxonomy" id="611301"/>
    <lineage>
        <taxon>Bacteria</taxon>
        <taxon>Pseudomonadati</taxon>
        <taxon>Pseudomonadota</taxon>
        <taxon>Gammaproteobacteria</taxon>
        <taxon>Lysobacterales</taxon>
        <taxon>Lysobacteraceae</taxon>
        <taxon>Xanthomonas</taxon>
    </lineage>
</organism>
<evidence type="ECO:0000313" key="2">
    <source>
        <dbReference type="Proteomes" id="UP000653002"/>
    </source>
</evidence>
<dbReference type="EMBL" id="JAABFR010001637">
    <property type="protein sequence ID" value="MBD4338560.1"/>
    <property type="molecule type" value="Genomic_DNA"/>
</dbReference>